<feature type="active site" evidence="1">
    <location>
        <position position="199"/>
    </location>
</feature>
<dbReference type="Proteomes" id="UP001347796">
    <property type="component" value="Unassembled WGS sequence"/>
</dbReference>
<feature type="active site" evidence="1">
    <location>
        <position position="182"/>
    </location>
</feature>
<accession>A0AAN8JX04</accession>
<dbReference type="PANTHER" id="PTHR15750:SF2">
    <property type="entry name" value="VASOHIBIN"/>
    <property type="match status" value="1"/>
</dbReference>
<organism evidence="3 4">
    <name type="scientific">Patella caerulea</name>
    <name type="common">Rayed Mediterranean limpet</name>
    <dbReference type="NCBI Taxonomy" id="87958"/>
    <lineage>
        <taxon>Eukaryota</taxon>
        <taxon>Metazoa</taxon>
        <taxon>Spiralia</taxon>
        <taxon>Lophotrochozoa</taxon>
        <taxon>Mollusca</taxon>
        <taxon>Gastropoda</taxon>
        <taxon>Patellogastropoda</taxon>
        <taxon>Patelloidea</taxon>
        <taxon>Patellidae</taxon>
        <taxon>Patella</taxon>
    </lineage>
</organism>
<dbReference type="PANTHER" id="PTHR15750">
    <property type="entry name" value="VASOHIBIN-1-LIKE ISOFORM X2"/>
    <property type="match status" value="1"/>
</dbReference>
<feature type="region of interest" description="Disordered" evidence="2">
    <location>
        <begin position="332"/>
        <end position="360"/>
    </location>
</feature>
<comment type="caution">
    <text evidence="3">The sequence shown here is derived from an EMBL/GenBank/DDBJ whole genome shotgun (WGS) entry which is preliminary data.</text>
</comment>
<keyword evidence="4" id="KW-1185">Reference proteome</keyword>
<dbReference type="EMBL" id="JAZGQO010000007">
    <property type="protein sequence ID" value="KAK6183485.1"/>
    <property type="molecule type" value="Genomic_DNA"/>
</dbReference>
<dbReference type="AlphaFoldDB" id="A0AAN8JX04"/>
<protein>
    <submittedName>
        <fullName evidence="3">Uncharacterized protein</fullName>
    </submittedName>
</protein>
<feature type="active site" evidence="1">
    <location>
        <position position="147"/>
    </location>
</feature>
<feature type="region of interest" description="Disordered" evidence="2">
    <location>
        <begin position="1"/>
        <end position="32"/>
    </location>
</feature>
<reference evidence="3 4" key="1">
    <citation type="submission" date="2024-01" db="EMBL/GenBank/DDBJ databases">
        <title>The genome of the rayed Mediterranean limpet Patella caerulea (Linnaeus, 1758).</title>
        <authorList>
            <person name="Anh-Thu Weber A."/>
            <person name="Halstead-Nussloch G."/>
        </authorList>
    </citation>
    <scope>NUCLEOTIDE SEQUENCE [LARGE SCALE GENOMIC DNA]</scope>
    <source>
        <strain evidence="3">AATW-2023a</strain>
        <tissue evidence="3">Whole specimen</tissue>
    </source>
</reference>
<name>A0AAN8JX04_PATCE</name>
<feature type="compositionally biased region" description="Basic and acidic residues" evidence="2">
    <location>
        <begin position="19"/>
        <end position="28"/>
    </location>
</feature>
<proteinExistence type="predicted"/>
<evidence type="ECO:0000313" key="4">
    <source>
        <dbReference type="Proteomes" id="UP001347796"/>
    </source>
</evidence>
<evidence type="ECO:0000256" key="1">
    <source>
        <dbReference type="PIRSR" id="PIRSR628131-1"/>
    </source>
</evidence>
<gene>
    <name evidence="3" type="ORF">SNE40_010960</name>
</gene>
<sequence>MKPQTPGLERSQTHASLRSRNDDSSKDDGQEENGVWFWVNKSGFPVEDKTWDRMWDHVAKIHPGGYNMVCSIRGAKDLPQIPTPQPPFSLPVQMPVAEKLEKIQNYMRELQYNHTGTQFFEIKKNRPISGLMESAKEMIREALPIKCLEAVILGTFLTNGTMGLERYAISFKSTFGCHVHRHVVLGVYYGGLYGAIGMSRREELMYKPLQYKTLSDLILNFQKYYIKFHHELKKVKVGLPIIHDPHSYESIPWKCVNINVCKSLKKEMIRELDQHAKVIRSKARSWTMPPGPPKKMPTFIDTVKDCSSSSSKSQVSTKSSFSQVGLTEQSILTSSSGNTQQLKQDKTQPSLKTPVSTGTNDYLLRI</sequence>
<dbReference type="InterPro" id="IPR028131">
    <property type="entry name" value="VASH1"/>
</dbReference>
<dbReference type="GO" id="GO:0005737">
    <property type="term" value="C:cytoplasm"/>
    <property type="evidence" value="ECO:0007669"/>
    <property type="project" value="InterPro"/>
</dbReference>
<evidence type="ECO:0000313" key="3">
    <source>
        <dbReference type="EMBL" id="KAK6183485.1"/>
    </source>
</evidence>
<dbReference type="Pfam" id="PF14822">
    <property type="entry name" value="Vasohibin"/>
    <property type="match status" value="1"/>
</dbReference>
<evidence type="ECO:0000256" key="2">
    <source>
        <dbReference type="SAM" id="MobiDB-lite"/>
    </source>
</evidence>